<comment type="caution">
    <text evidence="1">The sequence shown here is derived from an EMBL/GenBank/DDBJ whole genome shotgun (WGS) entry which is preliminary data.</text>
</comment>
<accession>A0A7Y9WH54</accession>
<dbReference type="EMBL" id="JACCAU010000001">
    <property type="protein sequence ID" value="NYH20146.1"/>
    <property type="molecule type" value="Genomic_DNA"/>
</dbReference>
<organism evidence="1 2">
    <name type="scientific">Paraburkholderia bryophila</name>
    <dbReference type="NCBI Taxonomy" id="420952"/>
    <lineage>
        <taxon>Bacteria</taxon>
        <taxon>Pseudomonadati</taxon>
        <taxon>Pseudomonadota</taxon>
        <taxon>Betaproteobacteria</taxon>
        <taxon>Burkholderiales</taxon>
        <taxon>Burkholderiaceae</taxon>
        <taxon>Paraburkholderia</taxon>
    </lineage>
</organism>
<proteinExistence type="predicted"/>
<name>A0A7Y9WH54_9BURK</name>
<reference evidence="1 2" key="1">
    <citation type="submission" date="2020-07" db="EMBL/GenBank/DDBJ databases">
        <title>Exploring microbial biodiversity for novel pathways involved in the catabolism of aromatic compounds derived from lignin.</title>
        <authorList>
            <person name="Elkins J."/>
        </authorList>
    </citation>
    <scope>NUCLEOTIDE SEQUENCE [LARGE SCALE GENOMIC DNA]</scope>
    <source>
        <strain evidence="1 2">H2C3B</strain>
    </source>
</reference>
<sequence>MKPAVTLRVCAPACSVKGLLQIDHRVGQRPRLRTQIQAQVVGRLVVARAAGAQLAAGRAQTLREFAFEERVHVLVVRGRRDFTREKLRRQPVHFREQPLQFFVGENLRATQLLSVRARAGQIVGREAEETRLGARQRFQRRRRSRLETAAPQTLDRFGDVHCCKSL</sequence>
<gene>
    <name evidence="1" type="ORF">GGD41_007374</name>
</gene>
<dbReference type="AlphaFoldDB" id="A0A7Y9WH54"/>
<evidence type="ECO:0000313" key="1">
    <source>
        <dbReference type="EMBL" id="NYH20146.1"/>
    </source>
</evidence>
<evidence type="ECO:0000313" key="2">
    <source>
        <dbReference type="Proteomes" id="UP000572540"/>
    </source>
</evidence>
<protein>
    <submittedName>
        <fullName evidence="1">Uncharacterized protein</fullName>
    </submittedName>
</protein>
<dbReference type="Proteomes" id="UP000572540">
    <property type="component" value="Unassembled WGS sequence"/>
</dbReference>